<proteinExistence type="predicted"/>
<dbReference type="AlphaFoldDB" id="A0A915JFE3"/>
<protein>
    <submittedName>
        <fullName evidence="2">Uncharacterized protein</fullName>
    </submittedName>
</protein>
<evidence type="ECO:0000313" key="2">
    <source>
        <dbReference type="WBParaSite" id="nRc.2.0.1.t24909-RA"/>
    </source>
</evidence>
<sequence>MERSLEILIDSNAVRLIALIKEQLNHNILTRDALCEIDFFVHKINCELVLKLKHGTRYDENMFKHLRVSESKKNSLRSAGKI</sequence>
<keyword evidence="1" id="KW-1185">Reference proteome</keyword>
<accession>A0A915JFE3</accession>
<name>A0A915JFE3_ROMCU</name>
<evidence type="ECO:0000313" key="1">
    <source>
        <dbReference type="Proteomes" id="UP000887565"/>
    </source>
</evidence>
<reference evidence="2" key="1">
    <citation type="submission" date="2022-11" db="UniProtKB">
        <authorList>
            <consortium name="WormBaseParasite"/>
        </authorList>
    </citation>
    <scope>IDENTIFICATION</scope>
</reference>
<dbReference type="Proteomes" id="UP000887565">
    <property type="component" value="Unplaced"/>
</dbReference>
<organism evidence="1 2">
    <name type="scientific">Romanomermis culicivorax</name>
    <name type="common">Nematode worm</name>
    <dbReference type="NCBI Taxonomy" id="13658"/>
    <lineage>
        <taxon>Eukaryota</taxon>
        <taxon>Metazoa</taxon>
        <taxon>Ecdysozoa</taxon>
        <taxon>Nematoda</taxon>
        <taxon>Enoplea</taxon>
        <taxon>Dorylaimia</taxon>
        <taxon>Mermithida</taxon>
        <taxon>Mermithoidea</taxon>
        <taxon>Mermithidae</taxon>
        <taxon>Romanomermis</taxon>
    </lineage>
</organism>
<dbReference type="WBParaSite" id="nRc.2.0.1.t24909-RA">
    <property type="protein sequence ID" value="nRc.2.0.1.t24909-RA"/>
    <property type="gene ID" value="nRc.2.0.1.g24909"/>
</dbReference>